<dbReference type="AlphaFoldDB" id="A0AB34JE05"/>
<dbReference type="GO" id="GO:0016757">
    <property type="term" value="F:glycosyltransferase activity"/>
    <property type="evidence" value="ECO:0007669"/>
    <property type="project" value="InterPro"/>
</dbReference>
<proteinExistence type="inferred from homology"/>
<reference evidence="3 4" key="1">
    <citation type="journal article" date="2024" name="Science">
        <title>Giant polyketide synthase enzymes in the biosynthesis of giant marine polyether toxins.</title>
        <authorList>
            <person name="Fallon T.R."/>
            <person name="Shende V.V."/>
            <person name="Wierzbicki I.H."/>
            <person name="Pendleton A.L."/>
            <person name="Watervoot N.F."/>
            <person name="Auber R.P."/>
            <person name="Gonzalez D.J."/>
            <person name="Wisecaver J.H."/>
            <person name="Moore B.S."/>
        </authorList>
    </citation>
    <scope>NUCLEOTIDE SEQUENCE [LARGE SCALE GENOMIC DNA]</scope>
    <source>
        <strain evidence="3 4">12B1</strain>
    </source>
</reference>
<evidence type="ECO:0000259" key="2">
    <source>
        <dbReference type="Pfam" id="PF03016"/>
    </source>
</evidence>
<dbReference type="PANTHER" id="PTHR11062">
    <property type="entry name" value="EXOSTOSIN HEPARAN SULFATE GLYCOSYLTRANSFERASE -RELATED"/>
    <property type="match status" value="1"/>
</dbReference>
<evidence type="ECO:0000313" key="4">
    <source>
        <dbReference type="Proteomes" id="UP001515480"/>
    </source>
</evidence>
<comment type="similarity">
    <text evidence="1">Belongs to the glycosyltransferase 47 family.</text>
</comment>
<dbReference type="InterPro" id="IPR004263">
    <property type="entry name" value="Exostosin"/>
</dbReference>
<dbReference type="Pfam" id="PF03016">
    <property type="entry name" value="Exostosin_GT47"/>
    <property type="match status" value="1"/>
</dbReference>
<dbReference type="InterPro" id="IPR040911">
    <property type="entry name" value="Exostosin_GT47"/>
</dbReference>
<accession>A0AB34JE05</accession>
<comment type="caution">
    <text evidence="3">The sequence shown here is derived from an EMBL/GenBank/DDBJ whole genome shotgun (WGS) entry which is preliminary data.</text>
</comment>
<organism evidence="3 4">
    <name type="scientific">Prymnesium parvum</name>
    <name type="common">Toxic golden alga</name>
    <dbReference type="NCBI Taxonomy" id="97485"/>
    <lineage>
        <taxon>Eukaryota</taxon>
        <taxon>Haptista</taxon>
        <taxon>Haptophyta</taxon>
        <taxon>Prymnesiophyceae</taxon>
        <taxon>Prymnesiales</taxon>
        <taxon>Prymnesiaceae</taxon>
        <taxon>Prymnesium</taxon>
    </lineage>
</organism>
<dbReference type="Proteomes" id="UP001515480">
    <property type="component" value="Unassembled WGS sequence"/>
</dbReference>
<keyword evidence="4" id="KW-1185">Reference proteome</keyword>
<name>A0AB34JE05_PRYPA</name>
<protein>
    <recommendedName>
        <fullName evidence="2">Exostosin GT47 domain-containing protein</fullName>
    </recommendedName>
</protein>
<dbReference type="PANTHER" id="PTHR11062:SF281">
    <property type="entry name" value="EXOSTOSIN-LIKE 2"/>
    <property type="match status" value="1"/>
</dbReference>
<evidence type="ECO:0000313" key="3">
    <source>
        <dbReference type="EMBL" id="KAL1519387.1"/>
    </source>
</evidence>
<gene>
    <name evidence="3" type="ORF">AB1Y20_022912</name>
</gene>
<dbReference type="Gene3D" id="2.10.25.10">
    <property type="entry name" value="Laminin"/>
    <property type="match status" value="1"/>
</dbReference>
<dbReference type="EMBL" id="JBGBPQ010000009">
    <property type="protein sequence ID" value="KAL1519387.1"/>
    <property type="molecule type" value="Genomic_DNA"/>
</dbReference>
<evidence type="ECO:0000256" key="1">
    <source>
        <dbReference type="ARBA" id="ARBA00010271"/>
    </source>
</evidence>
<feature type="domain" description="Exostosin GT47" evidence="2">
    <location>
        <begin position="251"/>
        <end position="652"/>
    </location>
</feature>
<sequence length="752" mass="86005">MSPCGSQPDGQPRGVYNPQLDECRCTAGWDGRFCARRHLRPCNAPLVRAAWSPSLCAGNCDEQRGSCFCAGLPLPFQRVLPDRCSPAVHARSRLPDGRPALPLRTSSGAWVMHPLVRSDGWSRQHKKPFEYVYGELAGNPVMRRRGRWEPLGERVAYCAANTSTPRRLLALTQCDAMCPDNRRGRLCEKLKDSFCLRSCSGRGRCDLGFCWCEAGWFGIDCSLHLTQTTPRRQDVQQLPSLLLRARPPLELRLYVYEMPAEFTTRLLQYRGDEAAPHREINKYNAHQFSQGSLYAAEIAFRMQPSIPQQLHCSSRASVHEWLLDSHIRTLDGEHAHLFFVPIYLSSLFIWPVSGFAEEPYYGRSRNESRLRGYQGSLLMLRALQYVRSRYPFWNASGGVDHVWMMLHDEGPCLCPREIRPSILLTHYGYYAERPKAWTTFADDNFLSSPRFYQTYLGDARHPTRCFTPGKDIVIPPWKYPGFWRAGLSKAKIARQPHRKRRNFVFFAGELGRQRAKSYSHQLRQTALSLFCNPAEHREARARGCSLWLGGCRPDLPMNCSRWRQGVVITEHVNAYGKELADSTFCLAFPGDGWSSRVLDAVVHGCVPVIVQDESLMFFEGIFSLVGAKLDYADFSIRVPEGDLPRLLEYLDSVSHEQLMRYQRNVLWVRDYYVYKDLWSSYRFVRKELMSRGRAGQDAFLMLALALEGRARTIGTLVPLDATPASRAIVTMRSLSRLTSTQWLSRNYALLNE</sequence>